<gene>
    <name evidence="9" type="ORF">SAMN04488690_1792</name>
</gene>
<dbReference type="InterPro" id="IPR052017">
    <property type="entry name" value="TSUP"/>
</dbReference>
<feature type="transmembrane region" description="Helical" evidence="8">
    <location>
        <begin position="226"/>
        <end position="244"/>
    </location>
</feature>
<feature type="transmembrane region" description="Helical" evidence="8">
    <location>
        <begin position="195"/>
        <end position="214"/>
    </location>
</feature>
<accession>A0A1W1GXW6</accession>
<evidence type="ECO:0000256" key="3">
    <source>
        <dbReference type="ARBA" id="ARBA00022448"/>
    </source>
</evidence>
<feature type="transmembrane region" description="Helical" evidence="8">
    <location>
        <begin position="134"/>
        <end position="156"/>
    </location>
</feature>
<organism evidence="9 10">
    <name type="scientific">Stenotrophomonas indicatrix</name>
    <dbReference type="NCBI Taxonomy" id="2045451"/>
    <lineage>
        <taxon>Bacteria</taxon>
        <taxon>Pseudomonadati</taxon>
        <taxon>Pseudomonadota</taxon>
        <taxon>Gammaproteobacteria</taxon>
        <taxon>Lysobacterales</taxon>
        <taxon>Lysobacteraceae</taxon>
        <taxon>Stenotrophomonas</taxon>
    </lineage>
</organism>
<evidence type="ECO:0000256" key="2">
    <source>
        <dbReference type="ARBA" id="ARBA00009142"/>
    </source>
</evidence>
<keyword evidence="7 8" id="KW-0472">Membrane</keyword>
<dbReference type="Pfam" id="PF01925">
    <property type="entry name" value="TauE"/>
    <property type="match status" value="1"/>
</dbReference>
<dbReference type="AlphaFoldDB" id="A0A1W1GXW6"/>
<feature type="transmembrane region" description="Helical" evidence="8">
    <location>
        <begin position="6"/>
        <end position="25"/>
    </location>
</feature>
<evidence type="ECO:0000256" key="6">
    <source>
        <dbReference type="ARBA" id="ARBA00022989"/>
    </source>
</evidence>
<evidence type="ECO:0000256" key="8">
    <source>
        <dbReference type="RuleBase" id="RU363041"/>
    </source>
</evidence>
<feature type="transmembrane region" description="Helical" evidence="8">
    <location>
        <begin position="103"/>
        <end position="122"/>
    </location>
</feature>
<evidence type="ECO:0000256" key="5">
    <source>
        <dbReference type="ARBA" id="ARBA00022692"/>
    </source>
</evidence>
<dbReference type="PANTHER" id="PTHR30269">
    <property type="entry name" value="TRANSMEMBRANE PROTEIN YFCA"/>
    <property type="match status" value="1"/>
</dbReference>
<dbReference type="EMBL" id="FWEU01000002">
    <property type="protein sequence ID" value="SLM24074.1"/>
    <property type="molecule type" value="Genomic_DNA"/>
</dbReference>
<evidence type="ECO:0000256" key="7">
    <source>
        <dbReference type="ARBA" id="ARBA00023136"/>
    </source>
</evidence>
<protein>
    <recommendedName>
        <fullName evidence="8">Probable membrane transporter protein</fullName>
    </recommendedName>
</protein>
<dbReference type="Proteomes" id="UP000191133">
    <property type="component" value="Unassembled WGS sequence"/>
</dbReference>
<dbReference type="InterPro" id="IPR002781">
    <property type="entry name" value="TM_pro_TauE-like"/>
</dbReference>
<proteinExistence type="inferred from homology"/>
<feature type="transmembrane region" description="Helical" evidence="8">
    <location>
        <begin position="32"/>
        <end position="55"/>
    </location>
</feature>
<feature type="transmembrane region" description="Helical" evidence="8">
    <location>
        <begin position="75"/>
        <end position="96"/>
    </location>
</feature>
<sequence length="248" mass="26339">MNETTYFYGLLVVVFVLAGVVKGVTGMGLPTVAMGLLGGALSPVAAASMLFIPTFVTNAWQLLSGPSLGRTLRRLWPMMLAVVVVTLGSAALLVRVDRDASRAALGVALVVYALYALVAPVFRVPQRRERWLGPLVGAVSGVVTGATGVFVMPAVPYLQSLGLQREELVQALGLAFTVSTISLTTGLVLNGAFGVQQLGLSALAVLPALLGMWLGQVIRQRISARVFRACFLGFLLLLGLELMLRSWW</sequence>
<evidence type="ECO:0000313" key="10">
    <source>
        <dbReference type="Proteomes" id="UP000191133"/>
    </source>
</evidence>
<dbReference type="GO" id="GO:0005886">
    <property type="term" value="C:plasma membrane"/>
    <property type="evidence" value="ECO:0007669"/>
    <property type="project" value="UniProtKB-SubCell"/>
</dbReference>
<name>A0A1W1GXW6_9GAMM</name>
<dbReference type="RefSeq" id="WP_025877620.1">
    <property type="nucleotide sequence ID" value="NZ_CBXW010000016.1"/>
</dbReference>
<keyword evidence="4 8" id="KW-1003">Cell membrane</keyword>
<reference evidence="10" key="1">
    <citation type="submission" date="2016-10" db="EMBL/GenBank/DDBJ databases">
        <authorList>
            <person name="Varghese N."/>
        </authorList>
    </citation>
    <scope>NUCLEOTIDE SEQUENCE [LARGE SCALE GENOMIC DNA]</scope>
    <source>
        <strain evidence="10">92MFCol6.1</strain>
    </source>
</reference>
<keyword evidence="3" id="KW-0813">Transport</keyword>
<dbReference type="PANTHER" id="PTHR30269:SF32">
    <property type="entry name" value="MEMBRANE TRANSPORTER PROTEIN-RELATED"/>
    <property type="match status" value="1"/>
</dbReference>
<comment type="subcellular location">
    <subcellularLocation>
        <location evidence="1 8">Cell membrane</location>
        <topology evidence="1 8">Multi-pass membrane protein</topology>
    </subcellularLocation>
</comment>
<keyword evidence="5 8" id="KW-0812">Transmembrane</keyword>
<feature type="transmembrane region" description="Helical" evidence="8">
    <location>
        <begin position="168"/>
        <end position="189"/>
    </location>
</feature>
<evidence type="ECO:0000256" key="1">
    <source>
        <dbReference type="ARBA" id="ARBA00004651"/>
    </source>
</evidence>
<comment type="similarity">
    <text evidence="2 8">Belongs to the 4-toluene sulfonate uptake permease (TSUP) (TC 2.A.102) family.</text>
</comment>
<keyword evidence="6 8" id="KW-1133">Transmembrane helix</keyword>
<evidence type="ECO:0000256" key="4">
    <source>
        <dbReference type="ARBA" id="ARBA00022475"/>
    </source>
</evidence>
<evidence type="ECO:0000313" key="9">
    <source>
        <dbReference type="EMBL" id="SLM24074.1"/>
    </source>
</evidence>